<gene>
    <name evidence="3" type="ORF">GCM10009332_31950</name>
</gene>
<feature type="chain" id="PRO_5037150910" evidence="2">
    <location>
        <begin position="24"/>
        <end position="478"/>
    </location>
</feature>
<feature type="signal peptide" evidence="2">
    <location>
        <begin position="1"/>
        <end position="23"/>
    </location>
</feature>
<keyword evidence="2" id="KW-0732">Signal</keyword>
<keyword evidence="1" id="KW-1133">Transmembrane helix</keyword>
<feature type="transmembrane region" description="Helical" evidence="1">
    <location>
        <begin position="218"/>
        <end position="241"/>
    </location>
</feature>
<sequence>MTNKILSIFFITLMTFTSWGSFASEPSTPANTTAAQDTTWHYIDAEGNLKVKLYFFWSKTCPHCAQAHPFIDSLPKKYPWIELHSYVVSEKESLTKWKKIAEQTGSEARSVPYMASCEKAVVGYSSEAVTGQFLLNRLKSCYQSLGGQLAAESDIPAAAAADPDALPLFETCGASDGGSDDGTCDIGVTTEIEATSDVQPIELPLVGVVTPETLSLPLLTVVLGGVDAFNPCAFFVLLFLLSIMVNAKSRTRMLIVGGIFVFFSGFIYFLFMTAWLNMFELLGAGSDGGLIILGAGLLALVAGSINIKEYFFTKGEVSLSMSAENRTGLIKRMGKLSSASSMAAMIFGTTVLAILANAYELLCTAGFPMIYTSVLAMHELPDLERYLYLVLYNVVYVIPLAIIVIVFSLTLGKRKLTEKEGQTLKLMSGIMMVGLGGMLAVDPTSLQNVTLAVGLILCSIILTSMIVVTRKMLAKSKK</sequence>
<accession>A0A917JZP6</accession>
<keyword evidence="1" id="KW-0812">Transmembrane</keyword>
<reference evidence="3" key="2">
    <citation type="submission" date="2020-09" db="EMBL/GenBank/DDBJ databases">
        <authorList>
            <person name="Sun Q."/>
            <person name="Ohkuma M."/>
        </authorList>
    </citation>
    <scope>NUCLEOTIDE SEQUENCE</scope>
    <source>
        <strain evidence="3">JCM 30804</strain>
    </source>
</reference>
<dbReference type="SUPFAM" id="SSF52833">
    <property type="entry name" value="Thioredoxin-like"/>
    <property type="match status" value="1"/>
</dbReference>
<dbReference type="RefSeq" id="WP_188922818.1">
    <property type="nucleotide sequence ID" value="NZ_BMPZ01000013.1"/>
</dbReference>
<dbReference type="EMBL" id="BMPZ01000013">
    <property type="protein sequence ID" value="GGI92258.1"/>
    <property type="molecule type" value="Genomic_DNA"/>
</dbReference>
<evidence type="ECO:0000313" key="3">
    <source>
        <dbReference type="EMBL" id="GGI92258.1"/>
    </source>
</evidence>
<feature type="transmembrane region" description="Helical" evidence="1">
    <location>
        <begin position="253"/>
        <end position="276"/>
    </location>
</feature>
<keyword evidence="4" id="KW-1185">Reference proteome</keyword>
<organism evidence="3 4">
    <name type="scientific">Shewanella gelidii</name>
    <dbReference type="NCBI Taxonomy" id="1642821"/>
    <lineage>
        <taxon>Bacteria</taxon>
        <taxon>Pseudomonadati</taxon>
        <taxon>Pseudomonadota</taxon>
        <taxon>Gammaproteobacteria</taxon>
        <taxon>Alteromonadales</taxon>
        <taxon>Shewanellaceae</taxon>
        <taxon>Shewanella</taxon>
    </lineage>
</organism>
<proteinExistence type="predicted"/>
<evidence type="ECO:0000256" key="2">
    <source>
        <dbReference type="SAM" id="SignalP"/>
    </source>
</evidence>
<evidence type="ECO:0000313" key="4">
    <source>
        <dbReference type="Proteomes" id="UP000613743"/>
    </source>
</evidence>
<name>A0A917JZP6_9GAMM</name>
<feature type="transmembrane region" description="Helical" evidence="1">
    <location>
        <begin position="288"/>
        <end position="307"/>
    </location>
</feature>
<reference evidence="3" key="1">
    <citation type="journal article" date="2014" name="Int. J. Syst. Evol. Microbiol.">
        <title>Complete genome sequence of Corynebacterium casei LMG S-19264T (=DSM 44701T), isolated from a smear-ripened cheese.</title>
        <authorList>
            <consortium name="US DOE Joint Genome Institute (JGI-PGF)"/>
            <person name="Walter F."/>
            <person name="Albersmeier A."/>
            <person name="Kalinowski J."/>
            <person name="Ruckert C."/>
        </authorList>
    </citation>
    <scope>NUCLEOTIDE SEQUENCE</scope>
    <source>
        <strain evidence="3">JCM 30804</strain>
    </source>
</reference>
<dbReference type="Gene3D" id="3.40.30.10">
    <property type="entry name" value="Glutaredoxin"/>
    <property type="match status" value="1"/>
</dbReference>
<protein>
    <submittedName>
        <fullName evidence="3">Cytochrome c biosynthesis protein</fullName>
    </submittedName>
</protein>
<feature type="transmembrane region" description="Helical" evidence="1">
    <location>
        <begin position="386"/>
        <end position="411"/>
    </location>
</feature>
<dbReference type="AlphaFoldDB" id="A0A917JZP6"/>
<dbReference type="Proteomes" id="UP000613743">
    <property type="component" value="Unassembled WGS sequence"/>
</dbReference>
<feature type="transmembrane region" description="Helical" evidence="1">
    <location>
        <begin position="447"/>
        <end position="468"/>
    </location>
</feature>
<keyword evidence="1" id="KW-0472">Membrane</keyword>
<comment type="caution">
    <text evidence="3">The sequence shown here is derived from an EMBL/GenBank/DDBJ whole genome shotgun (WGS) entry which is preliminary data.</text>
</comment>
<feature type="transmembrane region" description="Helical" evidence="1">
    <location>
        <begin position="336"/>
        <end position="359"/>
    </location>
</feature>
<evidence type="ECO:0000256" key="1">
    <source>
        <dbReference type="SAM" id="Phobius"/>
    </source>
</evidence>
<dbReference type="InterPro" id="IPR036249">
    <property type="entry name" value="Thioredoxin-like_sf"/>
</dbReference>
<feature type="transmembrane region" description="Helical" evidence="1">
    <location>
        <begin position="423"/>
        <end position="441"/>
    </location>
</feature>